<organism evidence="2 3">
    <name type="scientific">Dioscorea zingiberensis</name>
    <dbReference type="NCBI Taxonomy" id="325984"/>
    <lineage>
        <taxon>Eukaryota</taxon>
        <taxon>Viridiplantae</taxon>
        <taxon>Streptophyta</taxon>
        <taxon>Embryophyta</taxon>
        <taxon>Tracheophyta</taxon>
        <taxon>Spermatophyta</taxon>
        <taxon>Magnoliopsida</taxon>
        <taxon>Liliopsida</taxon>
        <taxon>Dioscoreales</taxon>
        <taxon>Dioscoreaceae</taxon>
        <taxon>Dioscorea</taxon>
    </lineage>
</organism>
<dbReference type="EMBL" id="JAGGNH010000002">
    <property type="protein sequence ID" value="KAJ0982494.1"/>
    <property type="molecule type" value="Genomic_DNA"/>
</dbReference>
<dbReference type="OrthoDB" id="6283463at2759"/>
<dbReference type="PANTHER" id="PTHR46159:SF12">
    <property type="entry name" value="PROTEIN TESMIN_TSO1-LIKE CXC 3-RELATED"/>
    <property type="match status" value="1"/>
</dbReference>
<feature type="region of interest" description="Disordered" evidence="1">
    <location>
        <begin position="55"/>
        <end position="79"/>
    </location>
</feature>
<evidence type="ECO:0000256" key="1">
    <source>
        <dbReference type="SAM" id="MobiDB-lite"/>
    </source>
</evidence>
<reference evidence="2" key="2">
    <citation type="journal article" date="2022" name="Hortic Res">
        <title>The genome of Dioscorea zingiberensis sheds light on the biosynthesis, origin and evolution of the medicinally important diosgenin saponins.</title>
        <authorList>
            <person name="Li Y."/>
            <person name="Tan C."/>
            <person name="Li Z."/>
            <person name="Guo J."/>
            <person name="Li S."/>
            <person name="Chen X."/>
            <person name="Wang C."/>
            <person name="Dai X."/>
            <person name="Yang H."/>
            <person name="Song W."/>
            <person name="Hou L."/>
            <person name="Xu J."/>
            <person name="Tong Z."/>
            <person name="Xu A."/>
            <person name="Yuan X."/>
            <person name="Wang W."/>
            <person name="Yang Q."/>
            <person name="Chen L."/>
            <person name="Sun Z."/>
            <person name="Wang K."/>
            <person name="Pan B."/>
            <person name="Chen J."/>
            <person name="Bao Y."/>
            <person name="Liu F."/>
            <person name="Qi X."/>
            <person name="Gang D.R."/>
            <person name="Wen J."/>
            <person name="Li J."/>
        </authorList>
    </citation>
    <scope>NUCLEOTIDE SEQUENCE</scope>
    <source>
        <strain evidence="2">Dzin_1.0</strain>
    </source>
</reference>
<dbReference type="GO" id="GO:0003700">
    <property type="term" value="F:DNA-binding transcription factor activity"/>
    <property type="evidence" value="ECO:0007669"/>
    <property type="project" value="InterPro"/>
</dbReference>
<proteinExistence type="predicted"/>
<dbReference type="PANTHER" id="PTHR46159">
    <property type="entry name" value="PROTEIN TESMIN/TSO1-LIKE CXC 2"/>
    <property type="match status" value="1"/>
</dbReference>
<dbReference type="Proteomes" id="UP001085076">
    <property type="component" value="Miscellaneous, Linkage group lg02"/>
</dbReference>
<evidence type="ECO:0000313" key="2">
    <source>
        <dbReference type="EMBL" id="KAJ0982494.1"/>
    </source>
</evidence>
<dbReference type="AlphaFoldDB" id="A0A9D5D0S4"/>
<keyword evidence="3" id="KW-1185">Reference proteome</keyword>
<dbReference type="InterPro" id="IPR044522">
    <property type="entry name" value="TSO1-like"/>
</dbReference>
<accession>A0A9D5D0S4</accession>
<feature type="region of interest" description="Disordered" evidence="1">
    <location>
        <begin position="124"/>
        <end position="151"/>
    </location>
</feature>
<evidence type="ECO:0000313" key="3">
    <source>
        <dbReference type="Proteomes" id="UP001085076"/>
    </source>
</evidence>
<sequence length="185" mass="20098">MTVAVPTTTLHPSMLPSLTLKLDMGQTPAELAEFQQQRGTRRRCLNFEVPRVPKMNLHSDSTPHTSISCPSNEEYSSGDSQPVPLMVGNLSPCMLPGIGLHLNTLATTSKDKLLSQGTIVSGRSLISMPSSTGPVSSSNGQEHQNKSLSIQKDPNLVGMKFRTLRLCKMMSQKHLNLIMAKTASK</sequence>
<comment type="caution">
    <text evidence="2">The sequence shown here is derived from an EMBL/GenBank/DDBJ whole genome shotgun (WGS) entry which is preliminary data.</text>
</comment>
<protein>
    <submittedName>
        <fullName evidence="2">Uncharacterized protein</fullName>
    </submittedName>
</protein>
<gene>
    <name evidence="2" type="ORF">J5N97_010749</name>
</gene>
<name>A0A9D5D0S4_9LILI</name>
<feature type="compositionally biased region" description="Low complexity" evidence="1">
    <location>
        <begin position="127"/>
        <end position="138"/>
    </location>
</feature>
<reference evidence="2" key="1">
    <citation type="submission" date="2021-03" db="EMBL/GenBank/DDBJ databases">
        <authorList>
            <person name="Li Z."/>
            <person name="Yang C."/>
        </authorList>
    </citation>
    <scope>NUCLEOTIDE SEQUENCE</scope>
    <source>
        <strain evidence="2">Dzin_1.0</strain>
        <tissue evidence="2">Leaf</tissue>
    </source>
</reference>
<feature type="compositionally biased region" description="Polar residues" evidence="1">
    <location>
        <begin position="139"/>
        <end position="151"/>
    </location>
</feature>
<feature type="compositionally biased region" description="Polar residues" evidence="1">
    <location>
        <begin position="58"/>
        <end position="79"/>
    </location>
</feature>